<evidence type="ECO:0000256" key="5">
    <source>
        <dbReference type="ARBA" id="ARBA00022989"/>
    </source>
</evidence>
<dbReference type="Gene3D" id="1.20.1720.10">
    <property type="entry name" value="Multidrug resistance protein D"/>
    <property type="match status" value="1"/>
</dbReference>
<keyword evidence="10" id="KW-1185">Reference proteome</keyword>
<dbReference type="EMBL" id="CP033972">
    <property type="protein sequence ID" value="AZG46935.1"/>
    <property type="molecule type" value="Genomic_DNA"/>
</dbReference>
<gene>
    <name evidence="9" type="primary">efpA_3</name>
    <name evidence="9" type="ORF">D7316_03540</name>
</gene>
<feature type="transmembrane region" description="Helical" evidence="7">
    <location>
        <begin position="369"/>
        <end position="389"/>
    </location>
</feature>
<name>A0A3G8JQE5_9ACTN</name>
<dbReference type="GO" id="GO:0022857">
    <property type="term" value="F:transmembrane transporter activity"/>
    <property type="evidence" value="ECO:0007669"/>
    <property type="project" value="InterPro"/>
</dbReference>
<organism evidence="9 10">
    <name type="scientific">Gordonia insulae</name>
    <dbReference type="NCBI Taxonomy" id="2420509"/>
    <lineage>
        <taxon>Bacteria</taxon>
        <taxon>Bacillati</taxon>
        <taxon>Actinomycetota</taxon>
        <taxon>Actinomycetes</taxon>
        <taxon>Mycobacteriales</taxon>
        <taxon>Gordoniaceae</taxon>
        <taxon>Gordonia</taxon>
    </lineage>
</organism>
<feature type="domain" description="Major facilitator superfamily (MFS) profile" evidence="8">
    <location>
        <begin position="15"/>
        <end position="392"/>
    </location>
</feature>
<dbReference type="OrthoDB" id="4376907at2"/>
<accession>A0A3G8JQE5</accession>
<keyword evidence="2" id="KW-0813">Transport</keyword>
<evidence type="ECO:0000313" key="9">
    <source>
        <dbReference type="EMBL" id="AZG46935.1"/>
    </source>
</evidence>
<feature type="transmembrane region" description="Helical" evidence="7">
    <location>
        <begin position="85"/>
        <end position="107"/>
    </location>
</feature>
<keyword evidence="5 7" id="KW-1133">Transmembrane helix</keyword>
<keyword evidence="6 7" id="KW-0472">Membrane</keyword>
<dbReference type="KEGG" id="gom:D7316_03540"/>
<evidence type="ECO:0000256" key="3">
    <source>
        <dbReference type="ARBA" id="ARBA00022475"/>
    </source>
</evidence>
<dbReference type="PANTHER" id="PTHR42718:SF46">
    <property type="entry name" value="BLR6921 PROTEIN"/>
    <property type="match status" value="1"/>
</dbReference>
<feature type="transmembrane region" description="Helical" evidence="7">
    <location>
        <begin position="53"/>
        <end position="73"/>
    </location>
</feature>
<dbReference type="Pfam" id="PF07690">
    <property type="entry name" value="MFS_1"/>
    <property type="match status" value="1"/>
</dbReference>
<keyword evidence="3" id="KW-1003">Cell membrane</keyword>
<sequence>MTGRSDRADRAPTLAVAVLAFVQFVIVVDETTVSLLGPAVARDLGLGDEARQLLVTPFAAGFVCALPVAGVVLRRIDPRRALIPATAVFATSAAAGALADSAALLAATRVAQGASGAVTATCVLGALHMLTRGALGRRRAFAVFSLVSGSGAVAALVLAGPLATESWRWCFVAVAVAALAGAIGWAVVQPPRVVGQTHHASGPDRVADDTGHPVDRRIPTIVSFLAVVGANAVLAATVISVSFALQQDHSWSPMMAGLAFLPLNAAAAVGTIVIARSRTRGVIGRTLSAGVIVLVIGCTATAAVPSVPGALILALLPVGLGVGLVFPLVNDGSLATAGARPLGRAAMLGAAQQTGLASGALVAAAHSDAALGALAVVLAITTAITVIGARRR</sequence>
<evidence type="ECO:0000256" key="4">
    <source>
        <dbReference type="ARBA" id="ARBA00022692"/>
    </source>
</evidence>
<feature type="transmembrane region" description="Helical" evidence="7">
    <location>
        <begin position="287"/>
        <end position="304"/>
    </location>
</feature>
<dbReference type="AlphaFoldDB" id="A0A3G8JQE5"/>
<feature type="transmembrane region" description="Helical" evidence="7">
    <location>
        <begin position="142"/>
        <end position="160"/>
    </location>
</feature>
<dbReference type="PROSITE" id="PS50850">
    <property type="entry name" value="MFS"/>
    <property type="match status" value="1"/>
</dbReference>
<feature type="transmembrane region" description="Helical" evidence="7">
    <location>
        <begin position="310"/>
        <end position="330"/>
    </location>
</feature>
<dbReference type="InterPro" id="IPR036259">
    <property type="entry name" value="MFS_trans_sf"/>
</dbReference>
<dbReference type="PANTHER" id="PTHR42718">
    <property type="entry name" value="MAJOR FACILITATOR SUPERFAMILY MULTIDRUG TRANSPORTER MFSC"/>
    <property type="match status" value="1"/>
</dbReference>
<feature type="transmembrane region" description="Helical" evidence="7">
    <location>
        <begin position="251"/>
        <end position="275"/>
    </location>
</feature>
<comment type="subcellular location">
    <subcellularLocation>
        <location evidence="1">Cell membrane</location>
        <topology evidence="1">Multi-pass membrane protein</topology>
    </subcellularLocation>
</comment>
<feature type="transmembrane region" description="Helical" evidence="7">
    <location>
        <begin position="166"/>
        <end position="188"/>
    </location>
</feature>
<evidence type="ECO:0000256" key="1">
    <source>
        <dbReference type="ARBA" id="ARBA00004651"/>
    </source>
</evidence>
<dbReference type="InterPro" id="IPR020846">
    <property type="entry name" value="MFS_dom"/>
</dbReference>
<dbReference type="GO" id="GO:0005886">
    <property type="term" value="C:plasma membrane"/>
    <property type="evidence" value="ECO:0007669"/>
    <property type="project" value="UniProtKB-SubCell"/>
</dbReference>
<feature type="transmembrane region" description="Helical" evidence="7">
    <location>
        <begin position="12"/>
        <end position="33"/>
    </location>
</feature>
<dbReference type="RefSeq" id="WP_124709375.1">
    <property type="nucleotide sequence ID" value="NZ_CP033972.1"/>
</dbReference>
<reference evidence="9 10" key="1">
    <citation type="submission" date="2018-11" db="EMBL/GenBank/DDBJ databases">
        <title>Gordonia insulae sp. nov., isolated from an island soil.</title>
        <authorList>
            <person name="Kim Y.S."/>
            <person name="Kim S.B."/>
        </authorList>
    </citation>
    <scope>NUCLEOTIDE SEQUENCE [LARGE SCALE GENOMIC DNA]</scope>
    <source>
        <strain evidence="9 10">MMS17-SY073</strain>
    </source>
</reference>
<dbReference type="InterPro" id="IPR011701">
    <property type="entry name" value="MFS"/>
</dbReference>
<feature type="transmembrane region" description="Helical" evidence="7">
    <location>
        <begin position="221"/>
        <end position="245"/>
    </location>
</feature>
<proteinExistence type="predicted"/>
<dbReference type="Proteomes" id="UP000271469">
    <property type="component" value="Chromosome"/>
</dbReference>
<evidence type="ECO:0000259" key="8">
    <source>
        <dbReference type="PROSITE" id="PS50850"/>
    </source>
</evidence>
<feature type="transmembrane region" description="Helical" evidence="7">
    <location>
        <begin position="113"/>
        <end position="130"/>
    </location>
</feature>
<evidence type="ECO:0000256" key="7">
    <source>
        <dbReference type="SAM" id="Phobius"/>
    </source>
</evidence>
<dbReference type="SUPFAM" id="SSF103473">
    <property type="entry name" value="MFS general substrate transporter"/>
    <property type="match status" value="1"/>
</dbReference>
<evidence type="ECO:0000313" key="10">
    <source>
        <dbReference type="Proteomes" id="UP000271469"/>
    </source>
</evidence>
<feature type="transmembrane region" description="Helical" evidence="7">
    <location>
        <begin position="342"/>
        <end position="363"/>
    </location>
</feature>
<evidence type="ECO:0000256" key="6">
    <source>
        <dbReference type="ARBA" id="ARBA00023136"/>
    </source>
</evidence>
<protein>
    <submittedName>
        <fullName evidence="9">Putative MFS-type transporter EfpA</fullName>
    </submittedName>
</protein>
<keyword evidence="4 7" id="KW-0812">Transmembrane</keyword>
<evidence type="ECO:0000256" key="2">
    <source>
        <dbReference type="ARBA" id="ARBA00022448"/>
    </source>
</evidence>